<gene>
    <name evidence="18" type="ORF">H8693_09220</name>
</gene>
<dbReference type="FunFam" id="1.10.287.130:FF:000001">
    <property type="entry name" value="Two-component sensor histidine kinase"/>
    <property type="match status" value="1"/>
</dbReference>
<evidence type="ECO:0000256" key="12">
    <source>
        <dbReference type="ARBA" id="ARBA00023012"/>
    </source>
</evidence>
<dbReference type="SUPFAM" id="SSF55874">
    <property type="entry name" value="ATPase domain of HSP90 chaperone/DNA topoisomerase II/histidine kinase"/>
    <property type="match status" value="1"/>
</dbReference>
<dbReference type="SMART" id="SM00388">
    <property type="entry name" value="HisKA"/>
    <property type="match status" value="1"/>
</dbReference>
<keyword evidence="13 15" id="KW-0472">Membrane</keyword>
<keyword evidence="19" id="KW-1185">Reference proteome</keyword>
<feature type="region of interest" description="Disordered" evidence="14">
    <location>
        <begin position="482"/>
        <end position="507"/>
    </location>
</feature>
<dbReference type="PROSITE" id="PS50885">
    <property type="entry name" value="HAMP"/>
    <property type="match status" value="1"/>
</dbReference>
<evidence type="ECO:0000256" key="2">
    <source>
        <dbReference type="ARBA" id="ARBA00004651"/>
    </source>
</evidence>
<keyword evidence="11 15" id="KW-1133">Transmembrane helix</keyword>
<evidence type="ECO:0000256" key="13">
    <source>
        <dbReference type="ARBA" id="ARBA00023136"/>
    </source>
</evidence>
<dbReference type="InterPro" id="IPR036890">
    <property type="entry name" value="HATPase_C_sf"/>
</dbReference>
<keyword evidence="5" id="KW-0597">Phosphoprotein</keyword>
<dbReference type="Gene3D" id="6.10.340.10">
    <property type="match status" value="1"/>
</dbReference>
<comment type="caution">
    <text evidence="18">The sequence shown here is derived from an EMBL/GenBank/DDBJ whole genome shotgun (WGS) entry which is preliminary data.</text>
</comment>
<dbReference type="Pfam" id="PF00672">
    <property type="entry name" value="HAMP"/>
    <property type="match status" value="1"/>
</dbReference>
<dbReference type="GO" id="GO:0005886">
    <property type="term" value="C:plasma membrane"/>
    <property type="evidence" value="ECO:0007669"/>
    <property type="project" value="UniProtKB-SubCell"/>
</dbReference>
<evidence type="ECO:0000313" key="18">
    <source>
        <dbReference type="EMBL" id="MBC8539111.1"/>
    </source>
</evidence>
<dbReference type="EMBL" id="JACRSS010000005">
    <property type="protein sequence ID" value="MBC8539111.1"/>
    <property type="molecule type" value="Genomic_DNA"/>
</dbReference>
<evidence type="ECO:0000256" key="14">
    <source>
        <dbReference type="SAM" id="MobiDB-lite"/>
    </source>
</evidence>
<comment type="subcellular location">
    <subcellularLocation>
        <location evidence="2">Cell membrane</location>
        <topology evidence="2">Multi-pass membrane protein</topology>
    </subcellularLocation>
</comment>
<dbReference type="PANTHER" id="PTHR45528">
    <property type="entry name" value="SENSOR HISTIDINE KINASE CPXA"/>
    <property type="match status" value="1"/>
</dbReference>
<dbReference type="PROSITE" id="PS50109">
    <property type="entry name" value="HIS_KIN"/>
    <property type="match status" value="1"/>
</dbReference>
<dbReference type="Pfam" id="PF00512">
    <property type="entry name" value="HisKA"/>
    <property type="match status" value="1"/>
</dbReference>
<dbReference type="InterPro" id="IPR005467">
    <property type="entry name" value="His_kinase_dom"/>
</dbReference>
<dbReference type="PRINTS" id="PR00344">
    <property type="entry name" value="BCTRLSENSOR"/>
</dbReference>
<dbReference type="Gene3D" id="3.30.565.10">
    <property type="entry name" value="Histidine kinase-like ATPase, C-terminal domain"/>
    <property type="match status" value="1"/>
</dbReference>
<organism evidence="18 19">
    <name type="scientific">Guopingia tenuis</name>
    <dbReference type="NCBI Taxonomy" id="2763656"/>
    <lineage>
        <taxon>Bacteria</taxon>
        <taxon>Bacillati</taxon>
        <taxon>Bacillota</taxon>
        <taxon>Clostridia</taxon>
        <taxon>Christensenellales</taxon>
        <taxon>Christensenellaceae</taxon>
        <taxon>Guopingia</taxon>
    </lineage>
</organism>
<evidence type="ECO:0000256" key="11">
    <source>
        <dbReference type="ARBA" id="ARBA00022989"/>
    </source>
</evidence>
<feature type="domain" description="Histidine kinase" evidence="16">
    <location>
        <begin position="260"/>
        <end position="477"/>
    </location>
</feature>
<feature type="domain" description="HAMP" evidence="17">
    <location>
        <begin position="200"/>
        <end position="252"/>
    </location>
</feature>
<name>A0A926DJR1_9FIRM</name>
<dbReference type="Pfam" id="PF02518">
    <property type="entry name" value="HATPase_c"/>
    <property type="match status" value="1"/>
</dbReference>
<dbReference type="EC" id="2.7.13.3" evidence="3"/>
<dbReference type="PANTHER" id="PTHR45528:SF1">
    <property type="entry name" value="SENSOR HISTIDINE KINASE CPXA"/>
    <property type="match status" value="1"/>
</dbReference>
<dbReference type="InterPro" id="IPR003660">
    <property type="entry name" value="HAMP_dom"/>
</dbReference>
<keyword evidence="9 18" id="KW-0418">Kinase</keyword>
<feature type="compositionally biased region" description="Basic and acidic residues" evidence="14">
    <location>
        <begin position="482"/>
        <end position="493"/>
    </location>
</feature>
<evidence type="ECO:0000256" key="6">
    <source>
        <dbReference type="ARBA" id="ARBA00022679"/>
    </source>
</evidence>
<evidence type="ECO:0000259" key="16">
    <source>
        <dbReference type="PROSITE" id="PS50109"/>
    </source>
</evidence>
<reference evidence="18" key="1">
    <citation type="submission" date="2020-08" db="EMBL/GenBank/DDBJ databases">
        <title>Genome public.</title>
        <authorList>
            <person name="Liu C."/>
            <person name="Sun Q."/>
        </authorList>
    </citation>
    <scope>NUCLEOTIDE SEQUENCE</scope>
    <source>
        <strain evidence="18">NSJ-63</strain>
    </source>
</reference>
<dbReference type="AlphaFoldDB" id="A0A926DJR1"/>
<keyword evidence="8" id="KW-0547">Nucleotide-binding</keyword>
<dbReference type="Gene3D" id="1.10.287.130">
    <property type="match status" value="1"/>
</dbReference>
<keyword evidence="4" id="KW-1003">Cell membrane</keyword>
<evidence type="ECO:0000256" key="7">
    <source>
        <dbReference type="ARBA" id="ARBA00022692"/>
    </source>
</evidence>
<keyword evidence="12" id="KW-0902">Two-component regulatory system</keyword>
<evidence type="ECO:0000256" key="9">
    <source>
        <dbReference type="ARBA" id="ARBA00022777"/>
    </source>
</evidence>
<dbReference type="InterPro" id="IPR003594">
    <property type="entry name" value="HATPase_dom"/>
</dbReference>
<keyword evidence="6" id="KW-0808">Transferase</keyword>
<dbReference type="RefSeq" id="WP_249280731.1">
    <property type="nucleotide sequence ID" value="NZ_JACRSS010000005.1"/>
</dbReference>
<dbReference type="GO" id="GO:0000155">
    <property type="term" value="F:phosphorelay sensor kinase activity"/>
    <property type="evidence" value="ECO:0007669"/>
    <property type="project" value="InterPro"/>
</dbReference>
<dbReference type="CDD" id="cd00082">
    <property type="entry name" value="HisKA"/>
    <property type="match status" value="1"/>
</dbReference>
<evidence type="ECO:0000256" key="15">
    <source>
        <dbReference type="SAM" id="Phobius"/>
    </source>
</evidence>
<dbReference type="SUPFAM" id="SSF47384">
    <property type="entry name" value="Homodimeric domain of signal transducing histidine kinase"/>
    <property type="match status" value="1"/>
</dbReference>
<evidence type="ECO:0000313" key="19">
    <source>
        <dbReference type="Proteomes" id="UP000617951"/>
    </source>
</evidence>
<accession>A0A926DJR1</accession>
<proteinExistence type="predicted"/>
<keyword evidence="10" id="KW-0067">ATP-binding</keyword>
<evidence type="ECO:0000259" key="17">
    <source>
        <dbReference type="PROSITE" id="PS50885"/>
    </source>
</evidence>
<sequence>MFRFKTLFGRMMTTVLIIGAAAVLLVSLLTTRMLRAYTISEQTQTLIDSAQTINELFSSDYAGGGTGEQLFSDIAQLASYEKYNVSVVDKYNVDYSVTVTGNSDLNANEALLEKNKTAMQPQVLAGNTVSAVSSDSDVYSTPVITVGVPLTYDGQIMGGIFLHTRLTSLQNTLQVFYSQVLISSIITLFIALLLVYFSARQIERPLYKIDAAAKALGKGNFSKRLNVEECNEMAGLAETFNGMAEELEKYENTRSSFVANVSHELRSPLTSIQGFVQGILDHTIEEKDQEQYLNIVLSETKRLNVLIRDLLDLAKIESGQFPLNKTQWDINELIRRCFISFLTKIEDKGLEVSVNLPEERTMVYADEDRMAQVVTNLLDNAVKFCEEGGTLKIWTYLAEGKVYVNISNSGETIPEEDIPFVFDRFFKVDKSHNRKAAGTGIGLSIVKNIVMQHNEKIWVNSKEGTGTVFTFTLGCVSEGKEKRREREPAKKEISAFNVNHSEKKEDK</sequence>
<evidence type="ECO:0000256" key="3">
    <source>
        <dbReference type="ARBA" id="ARBA00012438"/>
    </source>
</evidence>
<dbReference type="SMART" id="SM00387">
    <property type="entry name" value="HATPase_c"/>
    <property type="match status" value="1"/>
</dbReference>
<evidence type="ECO:0000256" key="4">
    <source>
        <dbReference type="ARBA" id="ARBA00022475"/>
    </source>
</evidence>
<protein>
    <recommendedName>
        <fullName evidence="3">histidine kinase</fullName>
        <ecNumber evidence="3">2.7.13.3</ecNumber>
    </recommendedName>
</protein>
<dbReference type="InterPro" id="IPR036097">
    <property type="entry name" value="HisK_dim/P_sf"/>
</dbReference>
<dbReference type="InterPro" id="IPR004358">
    <property type="entry name" value="Sig_transdc_His_kin-like_C"/>
</dbReference>
<dbReference type="Proteomes" id="UP000617951">
    <property type="component" value="Unassembled WGS sequence"/>
</dbReference>
<dbReference type="SUPFAM" id="SSF158472">
    <property type="entry name" value="HAMP domain-like"/>
    <property type="match status" value="1"/>
</dbReference>
<feature type="transmembrane region" description="Helical" evidence="15">
    <location>
        <begin position="176"/>
        <end position="199"/>
    </location>
</feature>
<comment type="catalytic activity">
    <reaction evidence="1">
        <text>ATP + protein L-histidine = ADP + protein N-phospho-L-histidine.</text>
        <dbReference type="EC" id="2.7.13.3"/>
    </reaction>
</comment>
<dbReference type="SMART" id="SM00304">
    <property type="entry name" value="HAMP"/>
    <property type="match status" value="1"/>
</dbReference>
<evidence type="ECO:0000256" key="5">
    <source>
        <dbReference type="ARBA" id="ARBA00022553"/>
    </source>
</evidence>
<dbReference type="CDD" id="cd06225">
    <property type="entry name" value="HAMP"/>
    <property type="match status" value="1"/>
</dbReference>
<dbReference type="FunFam" id="3.30.565.10:FF:000006">
    <property type="entry name" value="Sensor histidine kinase WalK"/>
    <property type="match status" value="1"/>
</dbReference>
<evidence type="ECO:0000256" key="1">
    <source>
        <dbReference type="ARBA" id="ARBA00000085"/>
    </source>
</evidence>
<evidence type="ECO:0000256" key="8">
    <source>
        <dbReference type="ARBA" id="ARBA00022741"/>
    </source>
</evidence>
<dbReference type="InterPro" id="IPR003661">
    <property type="entry name" value="HisK_dim/P_dom"/>
</dbReference>
<dbReference type="InterPro" id="IPR050398">
    <property type="entry name" value="HssS/ArlS-like"/>
</dbReference>
<keyword evidence="7 15" id="KW-0812">Transmembrane</keyword>
<dbReference type="GO" id="GO:0005524">
    <property type="term" value="F:ATP binding"/>
    <property type="evidence" value="ECO:0007669"/>
    <property type="project" value="UniProtKB-KW"/>
</dbReference>
<evidence type="ECO:0000256" key="10">
    <source>
        <dbReference type="ARBA" id="ARBA00022840"/>
    </source>
</evidence>